<dbReference type="Proteomes" id="UP000315724">
    <property type="component" value="Chromosome"/>
</dbReference>
<feature type="compositionally biased region" description="Low complexity" evidence="1">
    <location>
        <begin position="12"/>
        <end position="22"/>
    </location>
</feature>
<dbReference type="Pfam" id="PF10947">
    <property type="entry name" value="DUF2628"/>
    <property type="match status" value="1"/>
</dbReference>
<dbReference type="AlphaFoldDB" id="A0A517QKC9"/>
<sequence>MVDDFSTDSENPFAAPAAPASAITQDSEPQEDSSVKKDLRAFVGNKWAYYYKQWESVLEGRDQKTGFNFVAFLFSGIWLPYRKMYFITFLFYGFIILETILQEVILLKILNRPDISEILDRVIGLGTSIVIGMYANTWYLSHSQKIIDEVRSEHDDDETVRRLLQQRGGTSLLSGFGMFFLFIIAMIAALVVISPEDF</sequence>
<keyword evidence="2" id="KW-1133">Transmembrane helix</keyword>
<accession>A0A517QKC9</accession>
<dbReference type="KEGG" id="tpol:Mal48_12940"/>
<evidence type="ECO:0000313" key="3">
    <source>
        <dbReference type="EMBL" id="QDT32054.1"/>
    </source>
</evidence>
<feature type="transmembrane region" description="Helical" evidence="2">
    <location>
        <begin position="172"/>
        <end position="193"/>
    </location>
</feature>
<dbReference type="OrthoDB" id="6691119at2"/>
<keyword evidence="2" id="KW-0472">Membrane</keyword>
<evidence type="ECO:0000256" key="2">
    <source>
        <dbReference type="SAM" id="Phobius"/>
    </source>
</evidence>
<proteinExistence type="predicted"/>
<feature type="transmembrane region" description="Helical" evidence="2">
    <location>
        <begin position="87"/>
        <end position="110"/>
    </location>
</feature>
<feature type="region of interest" description="Disordered" evidence="1">
    <location>
        <begin position="1"/>
        <end position="35"/>
    </location>
</feature>
<organism evidence="3 4">
    <name type="scientific">Thalassoglobus polymorphus</name>
    <dbReference type="NCBI Taxonomy" id="2527994"/>
    <lineage>
        <taxon>Bacteria</taxon>
        <taxon>Pseudomonadati</taxon>
        <taxon>Planctomycetota</taxon>
        <taxon>Planctomycetia</taxon>
        <taxon>Planctomycetales</taxon>
        <taxon>Planctomycetaceae</taxon>
        <taxon>Thalassoglobus</taxon>
    </lineage>
</organism>
<evidence type="ECO:0000313" key="4">
    <source>
        <dbReference type="Proteomes" id="UP000315724"/>
    </source>
</evidence>
<evidence type="ECO:0000256" key="1">
    <source>
        <dbReference type="SAM" id="MobiDB-lite"/>
    </source>
</evidence>
<feature type="transmembrane region" description="Helical" evidence="2">
    <location>
        <begin position="122"/>
        <end position="141"/>
    </location>
</feature>
<evidence type="ECO:0008006" key="5">
    <source>
        <dbReference type="Google" id="ProtNLM"/>
    </source>
</evidence>
<keyword evidence="4" id="KW-1185">Reference proteome</keyword>
<protein>
    <recommendedName>
        <fullName evidence="5">DUF2628 domain-containing protein</fullName>
    </recommendedName>
</protein>
<name>A0A517QKC9_9PLAN</name>
<keyword evidence="2" id="KW-0812">Transmembrane</keyword>
<reference evidence="3 4" key="1">
    <citation type="submission" date="2019-02" db="EMBL/GenBank/DDBJ databases">
        <title>Deep-cultivation of Planctomycetes and their phenomic and genomic characterization uncovers novel biology.</title>
        <authorList>
            <person name="Wiegand S."/>
            <person name="Jogler M."/>
            <person name="Boedeker C."/>
            <person name="Pinto D."/>
            <person name="Vollmers J."/>
            <person name="Rivas-Marin E."/>
            <person name="Kohn T."/>
            <person name="Peeters S.H."/>
            <person name="Heuer A."/>
            <person name="Rast P."/>
            <person name="Oberbeckmann S."/>
            <person name="Bunk B."/>
            <person name="Jeske O."/>
            <person name="Meyerdierks A."/>
            <person name="Storesund J.E."/>
            <person name="Kallscheuer N."/>
            <person name="Luecker S."/>
            <person name="Lage O.M."/>
            <person name="Pohl T."/>
            <person name="Merkel B.J."/>
            <person name="Hornburger P."/>
            <person name="Mueller R.-W."/>
            <person name="Bruemmer F."/>
            <person name="Labrenz M."/>
            <person name="Spormann A.M."/>
            <person name="Op den Camp H."/>
            <person name="Overmann J."/>
            <person name="Amann R."/>
            <person name="Jetten M.S.M."/>
            <person name="Mascher T."/>
            <person name="Medema M.H."/>
            <person name="Devos D.P."/>
            <person name="Kaster A.-K."/>
            <person name="Ovreas L."/>
            <person name="Rohde M."/>
            <person name="Galperin M.Y."/>
            <person name="Jogler C."/>
        </authorList>
    </citation>
    <scope>NUCLEOTIDE SEQUENCE [LARGE SCALE GENOMIC DNA]</scope>
    <source>
        <strain evidence="3 4">Mal48</strain>
    </source>
</reference>
<dbReference type="InterPro" id="IPR024399">
    <property type="entry name" value="DUF2628"/>
</dbReference>
<gene>
    <name evidence="3" type="ORF">Mal48_12940</name>
</gene>
<dbReference type="RefSeq" id="WP_145197083.1">
    <property type="nucleotide sequence ID" value="NZ_CP036267.1"/>
</dbReference>
<dbReference type="EMBL" id="CP036267">
    <property type="protein sequence ID" value="QDT32054.1"/>
    <property type="molecule type" value="Genomic_DNA"/>
</dbReference>